<name>A0A1I7WEA9_HETBA</name>
<accession>A0A1I7WEA9</accession>
<proteinExistence type="predicted"/>
<dbReference type="Proteomes" id="UP000095283">
    <property type="component" value="Unplaced"/>
</dbReference>
<sequence length="48" mass="5407">MDLSEPADGNYSSGNLISTRFCSISSMFAVCFQIFLVTFSTKYIYITH</sequence>
<organism evidence="2 3">
    <name type="scientific">Heterorhabditis bacteriophora</name>
    <name type="common">Entomopathogenic nematode worm</name>
    <dbReference type="NCBI Taxonomy" id="37862"/>
    <lineage>
        <taxon>Eukaryota</taxon>
        <taxon>Metazoa</taxon>
        <taxon>Ecdysozoa</taxon>
        <taxon>Nematoda</taxon>
        <taxon>Chromadorea</taxon>
        <taxon>Rhabditida</taxon>
        <taxon>Rhabditina</taxon>
        <taxon>Rhabditomorpha</taxon>
        <taxon>Strongyloidea</taxon>
        <taxon>Heterorhabditidae</taxon>
        <taxon>Heterorhabditis</taxon>
    </lineage>
</organism>
<keyword evidence="1" id="KW-0472">Membrane</keyword>
<keyword evidence="1" id="KW-0812">Transmembrane</keyword>
<dbReference type="WBParaSite" id="Hba_03296">
    <property type="protein sequence ID" value="Hba_03296"/>
    <property type="gene ID" value="Hba_03296"/>
</dbReference>
<protein>
    <submittedName>
        <fullName evidence="3">Uncharacterized protein</fullName>
    </submittedName>
</protein>
<reference evidence="3" key="1">
    <citation type="submission" date="2016-11" db="UniProtKB">
        <authorList>
            <consortium name="WormBaseParasite"/>
        </authorList>
    </citation>
    <scope>IDENTIFICATION</scope>
</reference>
<feature type="transmembrane region" description="Helical" evidence="1">
    <location>
        <begin position="24"/>
        <end position="45"/>
    </location>
</feature>
<evidence type="ECO:0000313" key="2">
    <source>
        <dbReference type="Proteomes" id="UP000095283"/>
    </source>
</evidence>
<keyword evidence="2" id="KW-1185">Reference proteome</keyword>
<evidence type="ECO:0000313" key="3">
    <source>
        <dbReference type="WBParaSite" id="Hba_03296"/>
    </source>
</evidence>
<dbReference type="AlphaFoldDB" id="A0A1I7WEA9"/>
<keyword evidence="1" id="KW-1133">Transmembrane helix</keyword>
<evidence type="ECO:0000256" key="1">
    <source>
        <dbReference type="SAM" id="Phobius"/>
    </source>
</evidence>